<name>A0A3B0U7L1_9ZZZZ</name>
<evidence type="ECO:0000313" key="1">
    <source>
        <dbReference type="EMBL" id="VAW26895.1"/>
    </source>
</evidence>
<sequence length="185" mass="21626">MKSKKQAPSLYFIAIIPNEPLQGRLMELKQWLFEETGSNGALRSPAHITLLMPFKWKQEKEALLFASLKKLAATISKFDIRLLGFNCFEPKVIFVDVEENSKLTEAKNQVIKMARQELKLDFLKDLRGFHPHITIAFRDLKKPQFYQLWEQLKERPFEAKFEAGSLALLKHNGKRWNVYEEFGLT</sequence>
<dbReference type="PANTHER" id="PTHR40037:SF1">
    <property type="entry name" value="PHOSPHOESTERASE SAOUHSC_00951-RELATED"/>
    <property type="match status" value="1"/>
</dbReference>
<gene>
    <name evidence="1" type="ORF">MNBD_BACTEROID06-1002</name>
</gene>
<dbReference type="Pfam" id="PF13563">
    <property type="entry name" value="2_5_RNA_ligase2"/>
    <property type="match status" value="1"/>
</dbReference>
<dbReference type="InterPro" id="IPR050580">
    <property type="entry name" value="2H_phosphoesterase_YjcG-like"/>
</dbReference>
<dbReference type="InterPro" id="IPR009097">
    <property type="entry name" value="Cyclic_Pdiesterase"/>
</dbReference>
<dbReference type="PANTHER" id="PTHR40037">
    <property type="entry name" value="PHOSPHOESTERASE YJCG-RELATED"/>
    <property type="match status" value="1"/>
</dbReference>
<proteinExistence type="predicted"/>
<protein>
    <recommendedName>
        <fullName evidence="2">2'-5' RNA ligase</fullName>
    </recommendedName>
</protein>
<reference evidence="1" key="1">
    <citation type="submission" date="2018-06" db="EMBL/GenBank/DDBJ databases">
        <authorList>
            <person name="Zhirakovskaya E."/>
        </authorList>
    </citation>
    <scope>NUCLEOTIDE SEQUENCE</scope>
</reference>
<accession>A0A3B0U7L1</accession>
<dbReference type="AlphaFoldDB" id="A0A3B0U7L1"/>
<organism evidence="1">
    <name type="scientific">hydrothermal vent metagenome</name>
    <dbReference type="NCBI Taxonomy" id="652676"/>
    <lineage>
        <taxon>unclassified sequences</taxon>
        <taxon>metagenomes</taxon>
        <taxon>ecological metagenomes</taxon>
    </lineage>
</organism>
<dbReference type="SUPFAM" id="SSF55144">
    <property type="entry name" value="LigT-like"/>
    <property type="match status" value="1"/>
</dbReference>
<dbReference type="Gene3D" id="3.90.1140.10">
    <property type="entry name" value="Cyclic phosphodiesterase"/>
    <property type="match status" value="1"/>
</dbReference>
<dbReference type="EMBL" id="UOES01000154">
    <property type="protein sequence ID" value="VAW26895.1"/>
    <property type="molecule type" value="Genomic_DNA"/>
</dbReference>
<evidence type="ECO:0008006" key="2">
    <source>
        <dbReference type="Google" id="ProtNLM"/>
    </source>
</evidence>